<dbReference type="EC" id="2.7.7.41" evidence="6"/>
<evidence type="ECO:0000256" key="21">
    <source>
        <dbReference type="SAM" id="Phobius"/>
    </source>
</evidence>
<proteinExistence type="inferred from homology"/>
<evidence type="ECO:0000256" key="5">
    <source>
        <dbReference type="ARBA" id="ARBA00010185"/>
    </source>
</evidence>
<evidence type="ECO:0000256" key="8">
    <source>
        <dbReference type="ARBA" id="ARBA00022679"/>
    </source>
</evidence>
<evidence type="ECO:0000256" key="3">
    <source>
        <dbReference type="ARBA" id="ARBA00005119"/>
    </source>
</evidence>
<feature type="domain" description="RRM" evidence="22">
    <location>
        <begin position="838"/>
        <end position="916"/>
    </location>
</feature>
<organism evidence="23 24">
    <name type="scientific">Plasmopara halstedii</name>
    <name type="common">Downy mildew of sunflower</name>
    <dbReference type="NCBI Taxonomy" id="4781"/>
    <lineage>
        <taxon>Eukaryota</taxon>
        <taxon>Sar</taxon>
        <taxon>Stramenopiles</taxon>
        <taxon>Oomycota</taxon>
        <taxon>Peronosporomycetes</taxon>
        <taxon>Peronosporales</taxon>
        <taxon>Peronosporaceae</taxon>
        <taxon>Plasmopara</taxon>
    </lineage>
</organism>
<evidence type="ECO:0000256" key="7">
    <source>
        <dbReference type="ARBA" id="ARBA00022516"/>
    </source>
</evidence>
<comment type="pathway">
    <text evidence="3">Phospholipid metabolism; CDP-diacylglycerol biosynthesis; CDP-diacylglycerol from sn-glycerol 3-phosphate: step 3/3.</text>
</comment>
<dbReference type="OrthoDB" id="10260889at2759"/>
<keyword evidence="10" id="KW-0548">Nucleotidyltransferase</keyword>
<feature type="transmembrane region" description="Helical" evidence="21">
    <location>
        <begin position="371"/>
        <end position="390"/>
    </location>
</feature>
<dbReference type="Pfam" id="PF01148">
    <property type="entry name" value="CTP_transf_1"/>
    <property type="match status" value="1"/>
</dbReference>
<dbReference type="PANTHER" id="PTHR13773">
    <property type="entry name" value="PHOSPHATIDATE CYTIDYLYLTRANSFERASE"/>
    <property type="match status" value="1"/>
</dbReference>
<feature type="transmembrane region" description="Helical" evidence="21">
    <location>
        <begin position="293"/>
        <end position="316"/>
    </location>
</feature>
<evidence type="ECO:0000313" key="23">
    <source>
        <dbReference type="EMBL" id="CEG41098.1"/>
    </source>
</evidence>
<dbReference type="Proteomes" id="UP000054928">
    <property type="component" value="Unassembled WGS sequence"/>
</dbReference>
<dbReference type="GO" id="GO:0005789">
    <property type="term" value="C:endoplasmic reticulum membrane"/>
    <property type="evidence" value="ECO:0007669"/>
    <property type="project" value="TreeGrafter"/>
</dbReference>
<dbReference type="EMBL" id="CCYD01000524">
    <property type="protein sequence ID" value="CEG41098.1"/>
    <property type="molecule type" value="Genomic_DNA"/>
</dbReference>
<dbReference type="InterPro" id="IPR016720">
    <property type="entry name" value="PC_Trfase_euk"/>
</dbReference>
<comment type="similarity">
    <text evidence="5">Belongs to the CDS family.</text>
</comment>
<feature type="region of interest" description="Disordered" evidence="20">
    <location>
        <begin position="683"/>
        <end position="713"/>
    </location>
</feature>
<dbReference type="InterPro" id="IPR035979">
    <property type="entry name" value="RBD_domain_sf"/>
</dbReference>
<keyword evidence="15" id="KW-1208">Phospholipid metabolism</keyword>
<evidence type="ECO:0000256" key="12">
    <source>
        <dbReference type="ARBA" id="ARBA00023098"/>
    </source>
</evidence>
<sequence>MLVSLQTQASPSLHCSRNYNSVVYELLTTVTKNFAELKTSGNNRASNSTLSLTPTDQHRTMALRKRRSGSDGIGPRTPQAALPAPKTGGLTKFMTRVIVGFAMIVGFIAILYGGHMYVWGLVVVLQTLLFRELVNVRYRAAAEKNIPWFRSVQWMWFVVALFYNYGDSFGAFIESSKIRFVPDVIVHYLRYHTWVSFTMYALLFVMSVLSLKKGYYKYQMGQYTWTIVTLGLIVFQMKYVLTNIFNGLFWFLFPVSLVICNDCFAFFSGKLFGRKFIKTPFLRLSPNKTWEGFIGAFVCTMVYAFFSSAFISQYSWLTCPVESFEFKLVADPLSCTPRDVFLSHYYDLPTFIERIIGQSQVRLLPIQLHSFWFAIFASVVSPFGGFYASAIKRTYHLKDFDSVIPGHGGVMDRLDCQLITNCFTTVYFNTFIRSQSPSVALILNLVIQLTDDQKQDVLRAIQEMLQGLRVQNLPAALSTNAITSLLSHYGAICVRVLQNRNAASSGKESGTKPSQHSQKAVAVFSTRAIQQNAQQRLNSLELAGHRLLVETFGDGAAKQSKEKEKDKETGGVKNNDIISRQPPLPIGLPPPLPRPALLKLSYTPAPLAPHLGFNYAPSPLLAYKYPKATESIVCNIANALIALPRFYTQVLHLMNKMHLPPPFKKDAIPGRFTLKNVVSYENETKQWRSSKRRKTDSSHNTQMVEEDEEDREEVIDSAIGRTTRGPEAQPQPEPHQLSEHLHNRATLNKTDREPSHRSNISFGELLGKPLTRPHKLLSRSKSTFHAAFRVRTEDHQEAHRSNRLGVISTNEVNRQRITPEEISKEPLMESYVRGLPSSKIIVKNVAREVDEKDLRWIFGYVLPMHMELDLIKIKLLSARCEAIIEFPDQQVATAAVNVLHGVQLEGKTLIVAFHNSAEKFLTVKIKHWTLEELARKRLSDAHLILERAMKNYQRGEPSCSLYVKNLAKTVVLADLIAVFGAVLPHEFGLETLAIHHFTEGRLKCQAFVTYPTVDVASSAMLHVHGVVLKDKPMIVCFRKFQKTQR</sequence>
<feature type="region of interest" description="Disordered" evidence="20">
    <location>
        <begin position="554"/>
        <end position="585"/>
    </location>
</feature>
<feature type="transmembrane region" description="Helical" evidence="21">
    <location>
        <begin position="223"/>
        <end position="241"/>
    </location>
</feature>
<dbReference type="PROSITE" id="PS50102">
    <property type="entry name" value="RRM"/>
    <property type="match status" value="2"/>
</dbReference>
<dbReference type="OMA" id="FNTFIRC"/>
<evidence type="ECO:0000256" key="1">
    <source>
        <dbReference type="ARBA" id="ARBA00001698"/>
    </source>
</evidence>
<keyword evidence="7" id="KW-0444">Lipid biosynthesis</keyword>
<dbReference type="STRING" id="4781.A0A0P1AIR3"/>
<evidence type="ECO:0000313" key="24">
    <source>
        <dbReference type="Proteomes" id="UP000054928"/>
    </source>
</evidence>
<feature type="domain" description="RRM" evidence="22">
    <location>
        <begin position="959"/>
        <end position="1040"/>
    </location>
</feature>
<evidence type="ECO:0000256" key="18">
    <source>
        <dbReference type="ARBA" id="ARBA00033406"/>
    </source>
</evidence>
<feature type="transmembrane region" description="Helical" evidence="21">
    <location>
        <begin position="247"/>
        <end position="272"/>
    </location>
</feature>
<name>A0A0P1AIR3_PLAHL</name>
<keyword evidence="11 21" id="KW-1133">Transmembrane helix</keyword>
<feature type="region of interest" description="Disordered" evidence="20">
    <location>
        <begin position="721"/>
        <end position="740"/>
    </location>
</feature>
<evidence type="ECO:0000256" key="20">
    <source>
        <dbReference type="SAM" id="MobiDB-lite"/>
    </source>
</evidence>
<keyword evidence="8" id="KW-0808">Transferase</keyword>
<evidence type="ECO:0000256" key="17">
    <source>
        <dbReference type="ARBA" id="ARBA00032396"/>
    </source>
</evidence>
<keyword evidence="13 21" id="KW-0472">Membrane</keyword>
<keyword evidence="19" id="KW-0694">RNA-binding</keyword>
<dbReference type="GO" id="GO:0004605">
    <property type="term" value="F:phosphatidate cytidylyltransferase activity"/>
    <property type="evidence" value="ECO:0007669"/>
    <property type="project" value="UniProtKB-EC"/>
</dbReference>
<feature type="transmembrane region" description="Helical" evidence="21">
    <location>
        <begin position="93"/>
        <end position="111"/>
    </location>
</feature>
<evidence type="ECO:0000256" key="2">
    <source>
        <dbReference type="ARBA" id="ARBA00004141"/>
    </source>
</evidence>
<evidence type="ECO:0000256" key="14">
    <source>
        <dbReference type="ARBA" id="ARBA00023209"/>
    </source>
</evidence>
<dbReference type="PANTHER" id="PTHR13773:SF8">
    <property type="entry name" value="PHOSPHATIDATE CYTIDYLYLTRANSFERASE, PHOTORECEPTOR-SPECIFIC"/>
    <property type="match status" value="1"/>
</dbReference>
<dbReference type="SMART" id="SM00360">
    <property type="entry name" value="RRM"/>
    <property type="match status" value="3"/>
</dbReference>
<evidence type="ECO:0000256" key="13">
    <source>
        <dbReference type="ARBA" id="ARBA00023136"/>
    </source>
</evidence>
<feature type="transmembrane region" description="Helical" evidence="21">
    <location>
        <begin position="193"/>
        <end position="211"/>
    </location>
</feature>
<dbReference type="GO" id="GO:0016024">
    <property type="term" value="P:CDP-diacylglycerol biosynthetic process"/>
    <property type="evidence" value="ECO:0007669"/>
    <property type="project" value="UniProtKB-UniPathway"/>
</dbReference>
<reference evidence="24" key="1">
    <citation type="submission" date="2014-09" db="EMBL/GenBank/DDBJ databases">
        <authorList>
            <person name="Sharma Rahul"/>
            <person name="Thines Marco"/>
        </authorList>
    </citation>
    <scope>NUCLEOTIDE SEQUENCE [LARGE SCALE GENOMIC DNA]</scope>
</reference>
<accession>A0A0P1AIR3</accession>
<evidence type="ECO:0000256" key="10">
    <source>
        <dbReference type="ARBA" id="ARBA00022695"/>
    </source>
</evidence>
<dbReference type="Pfam" id="PF00076">
    <property type="entry name" value="RRM_1"/>
    <property type="match status" value="1"/>
</dbReference>
<keyword evidence="24" id="KW-1185">Reference proteome</keyword>
<evidence type="ECO:0000259" key="22">
    <source>
        <dbReference type="PROSITE" id="PS50102"/>
    </source>
</evidence>
<dbReference type="UniPathway" id="UPA00557">
    <property type="reaction ID" value="UER00614"/>
</dbReference>
<dbReference type="RefSeq" id="XP_024577467.1">
    <property type="nucleotide sequence ID" value="XM_024726830.1"/>
</dbReference>
<feature type="compositionally biased region" description="Acidic residues" evidence="20">
    <location>
        <begin position="704"/>
        <end position="713"/>
    </location>
</feature>
<dbReference type="InterPro" id="IPR012677">
    <property type="entry name" value="Nucleotide-bd_a/b_plait_sf"/>
</dbReference>
<feature type="compositionally biased region" description="Basic and acidic residues" evidence="20">
    <location>
        <begin position="559"/>
        <end position="570"/>
    </location>
</feature>
<dbReference type="AlphaFoldDB" id="A0A0P1AIR3"/>
<keyword evidence="14" id="KW-0594">Phospholipid biosynthesis</keyword>
<keyword evidence="9 21" id="KW-0812">Transmembrane</keyword>
<dbReference type="SUPFAM" id="SSF54928">
    <property type="entry name" value="RNA-binding domain, RBD"/>
    <property type="match status" value="2"/>
</dbReference>
<evidence type="ECO:0000256" key="9">
    <source>
        <dbReference type="ARBA" id="ARBA00022692"/>
    </source>
</evidence>
<protein>
    <recommendedName>
        <fullName evidence="6">phosphatidate cytidylyltransferase</fullName>
        <ecNumber evidence="6">2.7.7.41</ecNumber>
    </recommendedName>
    <alternativeName>
        <fullName evidence="16">CDP-diacylglycerol synthase</fullName>
    </alternativeName>
    <alternativeName>
        <fullName evidence="17">CDP-diglyceride pyrophosphorylase</fullName>
    </alternativeName>
    <alternativeName>
        <fullName evidence="18">CDP-diglyceride synthase</fullName>
    </alternativeName>
</protein>
<dbReference type="GO" id="GO:0003723">
    <property type="term" value="F:RNA binding"/>
    <property type="evidence" value="ECO:0007669"/>
    <property type="project" value="UniProtKB-UniRule"/>
</dbReference>
<evidence type="ECO:0000256" key="6">
    <source>
        <dbReference type="ARBA" id="ARBA00012487"/>
    </source>
</evidence>
<comment type="catalytic activity">
    <reaction evidence="1">
        <text>a 1,2-diacyl-sn-glycero-3-phosphate + CTP + H(+) = a CDP-1,2-diacyl-sn-glycerol + diphosphate</text>
        <dbReference type="Rhea" id="RHEA:16229"/>
        <dbReference type="ChEBI" id="CHEBI:15378"/>
        <dbReference type="ChEBI" id="CHEBI:33019"/>
        <dbReference type="ChEBI" id="CHEBI:37563"/>
        <dbReference type="ChEBI" id="CHEBI:58332"/>
        <dbReference type="ChEBI" id="CHEBI:58608"/>
        <dbReference type="EC" id="2.7.7.41"/>
    </reaction>
</comment>
<keyword evidence="12" id="KW-0443">Lipid metabolism</keyword>
<feature type="transmembrane region" description="Helical" evidence="21">
    <location>
        <begin position="154"/>
        <end position="173"/>
    </location>
</feature>
<evidence type="ECO:0000256" key="15">
    <source>
        <dbReference type="ARBA" id="ARBA00023264"/>
    </source>
</evidence>
<evidence type="ECO:0000256" key="11">
    <source>
        <dbReference type="ARBA" id="ARBA00022989"/>
    </source>
</evidence>
<evidence type="ECO:0000256" key="19">
    <source>
        <dbReference type="PROSITE-ProRule" id="PRU00176"/>
    </source>
</evidence>
<comment type="pathway">
    <text evidence="4">Lipid metabolism.</text>
</comment>
<dbReference type="GeneID" id="36406319"/>
<evidence type="ECO:0000256" key="4">
    <source>
        <dbReference type="ARBA" id="ARBA00005189"/>
    </source>
</evidence>
<evidence type="ECO:0000256" key="16">
    <source>
        <dbReference type="ARBA" id="ARBA00029893"/>
    </source>
</evidence>
<dbReference type="InterPro" id="IPR000504">
    <property type="entry name" value="RRM_dom"/>
</dbReference>
<comment type="subcellular location">
    <subcellularLocation>
        <location evidence="2">Membrane</location>
        <topology evidence="2">Multi-pass membrane protein</topology>
    </subcellularLocation>
</comment>
<dbReference type="Gene3D" id="3.30.70.330">
    <property type="match status" value="3"/>
</dbReference>